<feature type="region of interest" description="Disordered" evidence="2">
    <location>
        <begin position="924"/>
        <end position="967"/>
    </location>
</feature>
<dbReference type="InterPro" id="IPR036869">
    <property type="entry name" value="J_dom_sf"/>
</dbReference>
<feature type="compositionally biased region" description="Low complexity" evidence="2">
    <location>
        <begin position="924"/>
        <end position="938"/>
    </location>
</feature>
<feature type="transmembrane region" description="Helical" evidence="3">
    <location>
        <begin position="630"/>
        <end position="663"/>
    </location>
</feature>
<feature type="compositionally biased region" description="Polar residues" evidence="2">
    <location>
        <begin position="324"/>
        <end position="335"/>
    </location>
</feature>
<feature type="compositionally biased region" description="Polar residues" evidence="2">
    <location>
        <begin position="391"/>
        <end position="407"/>
    </location>
</feature>
<dbReference type="InterPro" id="IPR052317">
    <property type="entry name" value="Viral_replicn-host_int_reg"/>
</dbReference>
<keyword evidence="1" id="KW-0175">Coiled coil</keyword>
<feature type="compositionally biased region" description="Basic and acidic residues" evidence="2">
    <location>
        <begin position="574"/>
        <end position="591"/>
    </location>
</feature>
<dbReference type="PRINTS" id="PR00625">
    <property type="entry name" value="JDOMAIN"/>
</dbReference>
<feature type="compositionally biased region" description="Polar residues" evidence="2">
    <location>
        <begin position="355"/>
        <end position="378"/>
    </location>
</feature>
<dbReference type="AlphaFoldDB" id="A0AAD8AUU6"/>
<dbReference type="EMBL" id="JASAOG010000252">
    <property type="protein sequence ID" value="KAK0042084.1"/>
    <property type="molecule type" value="Genomic_DNA"/>
</dbReference>
<feature type="compositionally biased region" description="Low complexity" evidence="2">
    <location>
        <begin position="146"/>
        <end position="157"/>
    </location>
</feature>
<evidence type="ECO:0000256" key="2">
    <source>
        <dbReference type="SAM" id="MobiDB-lite"/>
    </source>
</evidence>
<evidence type="ECO:0000313" key="6">
    <source>
        <dbReference type="Proteomes" id="UP001233172"/>
    </source>
</evidence>
<dbReference type="Pfam" id="PF14901">
    <property type="entry name" value="Jiv90"/>
    <property type="match status" value="1"/>
</dbReference>
<feature type="compositionally biased region" description="Polar residues" evidence="2">
    <location>
        <begin position="496"/>
        <end position="507"/>
    </location>
</feature>
<feature type="compositionally biased region" description="Basic and acidic residues" evidence="2">
    <location>
        <begin position="483"/>
        <end position="495"/>
    </location>
</feature>
<feature type="compositionally biased region" description="Low complexity" evidence="2">
    <location>
        <begin position="508"/>
        <end position="519"/>
    </location>
</feature>
<dbReference type="PROSITE" id="PS50076">
    <property type="entry name" value="DNAJ_2"/>
    <property type="match status" value="1"/>
</dbReference>
<keyword evidence="3" id="KW-0472">Membrane</keyword>
<feature type="region of interest" description="Disordered" evidence="2">
    <location>
        <begin position="473"/>
        <end position="520"/>
    </location>
</feature>
<protein>
    <submittedName>
        <fullName evidence="5">DnaJ subfamily C member 14</fullName>
    </submittedName>
</protein>
<gene>
    <name evidence="5" type="ORF">Bpfe_028493</name>
</gene>
<accession>A0AAD8AUU6</accession>
<reference evidence="5" key="1">
    <citation type="journal article" date="2023" name="PLoS Negl. Trop. Dis.">
        <title>A genome sequence for Biomphalaria pfeifferi, the major vector snail for the human-infecting parasite Schistosoma mansoni.</title>
        <authorList>
            <person name="Bu L."/>
            <person name="Lu L."/>
            <person name="Laidemitt M.R."/>
            <person name="Zhang S.M."/>
            <person name="Mutuku M."/>
            <person name="Mkoji G."/>
            <person name="Steinauer M."/>
            <person name="Loker E.S."/>
        </authorList>
    </citation>
    <scope>NUCLEOTIDE SEQUENCE</scope>
    <source>
        <strain evidence="5">KasaAsao</strain>
    </source>
</reference>
<dbReference type="InterPro" id="IPR001623">
    <property type="entry name" value="DnaJ_domain"/>
</dbReference>
<feature type="region of interest" description="Disordered" evidence="2">
    <location>
        <begin position="301"/>
        <end position="430"/>
    </location>
</feature>
<feature type="compositionally biased region" description="Low complexity" evidence="2">
    <location>
        <begin position="408"/>
        <end position="425"/>
    </location>
</feature>
<proteinExistence type="predicted"/>
<dbReference type="SMART" id="SM00271">
    <property type="entry name" value="DnaJ"/>
    <property type="match status" value="1"/>
</dbReference>
<name>A0AAD8AUU6_BIOPF</name>
<feature type="region of interest" description="Disordered" evidence="2">
    <location>
        <begin position="540"/>
        <end position="592"/>
    </location>
</feature>
<dbReference type="PANTHER" id="PTHR44665">
    <property type="entry name" value="DNAJ HOMOLOG SUBFAMILY C MEMBER 14"/>
    <property type="match status" value="1"/>
</dbReference>
<evidence type="ECO:0000313" key="5">
    <source>
        <dbReference type="EMBL" id="KAK0042084.1"/>
    </source>
</evidence>
<dbReference type="CDD" id="cd06257">
    <property type="entry name" value="DnaJ"/>
    <property type="match status" value="1"/>
</dbReference>
<reference evidence="5" key="2">
    <citation type="submission" date="2023-04" db="EMBL/GenBank/DDBJ databases">
        <authorList>
            <person name="Bu L."/>
            <person name="Lu L."/>
            <person name="Laidemitt M.R."/>
            <person name="Zhang S.M."/>
            <person name="Mutuku M."/>
            <person name="Mkoji G."/>
            <person name="Steinauer M."/>
            <person name="Loker E.S."/>
        </authorList>
    </citation>
    <scope>NUCLEOTIDE SEQUENCE</scope>
    <source>
        <strain evidence="5">KasaAsao</strain>
        <tissue evidence="5">Whole Snail</tissue>
    </source>
</reference>
<dbReference type="SUPFAM" id="SSF46565">
    <property type="entry name" value="Chaperone J-domain"/>
    <property type="match status" value="1"/>
</dbReference>
<sequence>MDTKEDALGKISRQLASMSGHRNEMSNDSSLWTPFSGISAQTTDVPFGNLYTWNPMDLPDFEPLTPSPGAANVPTYLDLTEQSRLSEVHSNQMLSHQGLESQKYISGDAAERRPALRDGISPHGYTILEQNTIPSSFQYEPLGALSHTQSSTSNQSNHSERSRVLPHSTGSSIFLNSKPNENISSTGFTYNTKPEENTFGLDSLTRNSLFDPLIGLPLINLNRNMPENAQSLSPKPSLSESFNYLNTSNIKVDLGLHVSDQYTNNSDGLSLKTGDENVLTSAKKKWHSFDSSLKCSEPVMEPVVSDTQKPSYSDIAKTPKLNKPENSTSAETASKFQAFKQVKKDTMPSRPPVKRTSSGSKYWPKSNQGTDTEQSKPPTMSRYGLDHFSEHTISPGSQSGSSENLAQSTRSRTGSGSSAEGSSSAPDDLNSKLSFAESNLLHQEQKSEKVFKAPSPTEHAFFDPLRIFQTKANNKSKLQPQAKLKETNVHDRGKIQSETVLNNDKPTASNASSKLSSSARQHDYINNDLRDANKLTNQISAENGQSSMNKNEEENRSVKRPGGRASGVYRRHKSADNGHMENDSKRDDTQHHQGNPRFLVQLFARDKIEEIFILFRETISHYGKLLLTHLIHWLLLFFRLIFYLAVGGFNLAYMVMSAVLHWLKLKFSKDSPDTKGSSWSPRDSLRRRVGLEENITLPSTGEEAMKRLLACKGKDPYSILGLRADSTDEEIKKYYRKQAVLVHPDKNQEPGAEEAFKILGHAFEMIGDSSKRKTYDSHTQEANEAEAMREFAEMLSKLQTKIQEAANIMPCDNCHGKHQRFPVERPFYSARFCQHCNVFHAAKEGDVWAETTMLGFRWHYYALMENHVFDITQWMACHKEYFKHMKANYHNVTYRIATEGNKRNKRQAGEPSLEDFINHLINQSAAASEGQSSSWGQSHTPPDDNSWNHSHPGATGSKQKGRRKKKR</sequence>
<feature type="compositionally biased region" description="Polar residues" evidence="2">
    <location>
        <begin position="168"/>
        <end position="178"/>
    </location>
</feature>
<feature type="compositionally biased region" description="Polar residues" evidence="2">
    <location>
        <begin position="939"/>
        <end position="949"/>
    </location>
</feature>
<evidence type="ECO:0000256" key="1">
    <source>
        <dbReference type="SAM" id="Coils"/>
    </source>
</evidence>
<dbReference type="PANTHER" id="PTHR44665:SF1">
    <property type="entry name" value="DNAJ HOMOLOG SUBFAMILY C MEMBER 14"/>
    <property type="match status" value="1"/>
</dbReference>
<comment type="caution">
    <text evidence="5">The sequence shown here is derived from an EMBL/GenBank/DDBJ whole genome shotgun (WGS) entry which is preliminary data.</text>
</comment>
<feature type="compositionally biased region" description="Polar residues" evidence="2">
    <location>
        <begin position="540"/>
        <end position="549"/>
    </location>
</feature>
<keyword evidence="3" id="KW-1133">Transmembrane helix</keyword>
<keyword evidence="3" id="KW-0812">Transmembrane</keyword>
<dbReference type="Pfam" id="PF00226">
    <property type="entry name" value="DnaJ"/>
    <property type="match status" value="1"/>
</dbReference>
<evidence type="ECO:0000256" key="3">
    <source>
        <dbReference type="SAM" id="Phobius"/>
    </source>
</evidence>
<keyword evidence="6" id="KW-1185">Reference proteome</keyword>
<dbReference type="Gene3D" id="1.10.287.110">
    <property type="entry name" value="DnaJ domain"/>
    <property type="match status" value="1"/>
</dbReference>
<dbReference type="InterPro" id="IPR032843">
    <property type="entry name" value="Jiv"/>
</dbReference>
<feature type="region of interest" description="Disordered" evidence="2">
    <location>
        <begin position="146"/>
        <end position="178"/>
    </location>
</feature>
<organism evidence="5 6">
    <name type="scientific">Biomphalaria pfeifferi</name>
    <name type="common">Bloodfluke planorb</name>
    <name type="synonym">Freshwater snail</name>
    <dbReference type="NCBI Taxonomy" id="112525"/>
    <lineage>
        <taxon>Eukaryota</taxon>
        <taxon>Metazoa</taxon>
        <taxon>Spiralia</taxon>
        <taxon>Lophotrochozoa</taxon>
        <taxon>Mollusca</taxon>
        <taxon>Gastropoda</taxon>
        <taxon>Heterobranchia</taxon>
        <taxon>Euthyneura</taxon>
        <taxon>Panpulmonata</taxon>
        <taxon>Hygrophila</taxon>
        <taxon>Lymnaeoidea</taxon>
        <taxon>Planorbidae</taxon>
        <taxon>Biomphalaria</taxon>
    </lineage>
</organism>
<evidence type="ECO:0000259" key="4">
    <source>
        <dbReference type="PROSITE" id="PS50076"/>
    </source>
</evidence>
<feature type="coiled-coil region" evidence="1">
    <location>
        <begin position="775"/>
        <end position="808"/>
    </location>
</feature>
<feature type="domain" description="J" evidence="4">
    <location>
        <begin position="715"/>
        <end position="779"/>
    </location>
</feature>
<dbReference type="Proteomes" id="UP001233172">
    <property type="component" value="Unassembled WGS sequence"/>
</dbReference>